<gene>
    <name evidence="2" type="ORF">SAMN03080594_101848</name>
</gene>
<reference evidence="3" key="1">
    <citation type="submission" date="2016-11" db="EMBL/GenBank/DDBJ databases">
        <authorList>
            <person name="Varghese N."/>
            <person name="Submissions S."/>
        </authorList>
    </citation>
    <scope>NUCLEOTIDE SEQUENCE [LARGE SCALE GENOMIC DNA]</scope>
    <source>
        <strain evidence="3">DSM 17539</strain>
    </source>
</reference>
<feature type="transmembrane region" description="Helical" evidence="1">
    <location>
        <begin position="185"/>
        <end position="207"/>
    </location>
</feature>
<organism evidence="2 3">
    <name type="scientific">Arenibacter palladensis</name>
    <dbReference type="NCBI Taxonomy" id="237373"/>
    <lineage>
        <taxon>Bacteria</taxon>
        <taxon>Pseudomonadati</taxon>
        <taxon>Bacteroidota</taxon>
        <taxon>Flavobacteriia</taxon>
        <taxon>Flavobacteriales</taxon>
        <taxon>Flavobacteriaceae</taxon>
        <taxon>Arenibacter</taxon>
    </lineage>
</organism>
<keyword evidence="1" id="KW-0472">Membrane</keyword>
<accession>A0A1M4V5H4</accession>
<protein>
    <submittedName>
        <fullName evidence="2">Uncharacterized protein</fullName>
    </submittedName>
</protein>
<name>A0A1M4V5H4_9FLAO</name>
<dbReference type="OrthoDB" id="1420342at2"/>
<proteinExistence type="predicted"/>
<dbReference type="RefSeq" id="WP_072860435.1">
    <property type="nucleotide sequence ID" value="NZ_FQUX01000001.1"/>
</dbReference>
<evidence type="ECO:0000313" key="2">
    <source>
        <dbReference type="EMBL" id="SHE64195.1"/>
    </source>
</evidence>
<keyword evidence="3" id="KW-1185">Reference proteome</keyword>
<evidence type="ECO:0000256" key="1">
    <source>
        <dbReference type="SAM" id="Phobius"/>
    </source>
</evidence>
<keyword evidence="1" id="KW-0812">Transmembrane</keyword>
<keyword evidence="1" id="KW-1133">Transmembrane helix</keyword>
<dbReference type="AlphaFoldDB" id="A0A1M4V5H4"/>
<dbReference type="EMBL" id="FQUX01000001">
    <property type="protein sequence ID" value="SHE64195.1"/>
    <property type="molecule type" value="Genomic_DNA"/>
</dbReference>
<dbReference type="Proteomes" id="UP000184406">
    <property type="component" value="Unassembled WGS sequence"/>
</dbReference>
<evidence type="ECO:0000313" key="3">
    <source>
        <dbReference type="Proteomes" id="UP000184406"/>
    </source>
</evidence>
<feature type="transmembrane region" description="Helical" evidence="1">
    <location>
        <begin position="6"/>
        <end position="24"/>
    </location>
</feature>
<sequence length="240" mass="27962">MRESRFIILTIIYIVIATVFTFKFGPDFIRKMDDVGIAYDFNQVSSLELKIRKEHEVKSFVMGNKAYDSLPLKIAYDTTDRKPKYIEVDMLLDTLKLHLAYDAQDPSEKWKRFLNILNTRGLLDSTKDYKVQLPKKLSAEKLRGMNVKLVLDKVGDFDNRSNFVSINDIHIYSVDSSFRYLFGKIAAYFITIISGFALLLITINRVIQFFNHQRKGNDYYVPSWAEGIKELTKRLTKSNK</sequence>